<dbReference type="Proteomes" id="UP000744676">
    <property type="component" value="Unassembled WGS sequence"/>
</dbReference>
<proteinExistence type="predicted"/>
<gene>
    <name evidence="1" type="ORF">D0Z00_001623</name>
</gene>
<accession>A0ACB6V6D9</accession>
<organism evidence="1 2">
    <name type="scientific">Geotrichum galactomycetum</name>
    <dbReference type="NCBI Taxonomy" id="27317"/>
    <lineage>
        <taxon>Eukaryota</taxon>
        <taxon>Fungi</taxon>
        <taxon>Dikarya</taxon>
        <taxon>Ascomycota</taxon>
        <taxon>Saccharomycotina</taxon>
        <taxon>Dipodascomycetes</taxon>
        <taxon>Dipodascales</taxon>
        <taxon>Dipodascaceae</taxon>
        <taxon>Geotrichum</taxon>
    </lineage>
</organism>
<comment type="caution">
    <text evidence="1">The sequence shown here is derived from an EMBL/GenBank/DDBJ whole genome shotgun (WGS) entry which is preliminary data.</text>
</comment>
<name>A0ACB6V6D9_9ASCO</name>
<evidence type="ECO:0000313" key="2">
    <source>
        <dbReference type="Proteomes" id="UP000744676"/>
    </source>
</evidence>
<sequence length="184" mass="20516">MSGLFSTTRTSLRSQLTTLQHQQVRTYAAPSAGKSVLSRRVPRKLTPGKTRPAIYYKFDCRVELSDGSTIVRRSQYPRVEWKYLADQRNNIVWNPSRTNLKAIEADATGRLAKFKQKFGFVDPVDSSERVEGASETKADAKKESEPAAAAPKASLIDDYYDLMGENFVPVQSGGKLAGKRRGKK</sequence>
<keyword evidence="2" id="KW-1185">Reference proteome</keyword>
<dbReference type="EMBL" id="QVQA01000032">
    <property type="protein sequence ID" value="KAF5099491.1"/>
    <property type="molecule type" value="Genomic_DNA"/>
</dbReference>
<reference evidence="1 2" key="1">
    <citation type="journal article" date="2020" name="Front. Microbiol.">
        <title>Phenotypic and Genetic Characterization of the Cheese Ripening Yeast Geotrichum candidum.</title>
        <authorList>
            <person name="Perkins V."/>
            <person name="Vignola S."/>
            <person name="Lessard M.H."/>
            <person name="Plante P.L."/>
            <person name="Corbeil J."/>
            <person name="Dugat-Bony E."/>
            <person name="Frenette M."/>
            <person name="Labrie S."/>
        </authorList>
    </citation>
    <scope>NUCLEOTIDE SEQUENCE [LARGE SCALE GENOMIC DNA]</scope>
    <source>
        <strain evidence="1 2">LMA-1147</strain>
    </source>
</reference>
<protein>
    <submittedName>
        <fullName evidence="1">Uncharacterized protein</fullName>
    </submittedName>
</protein>
<evidence type="ECO:0000313" key="1">
    <source>
        <dbReference type="EMBL" id="KAF5099491.1"/>
    </source>
</evidence>